<evidence type="ECO:0000256" key="12">
    <source>
        <dbReference type="ARBA" id="ARBA00023136"/>
    </source>
</evidence>
<evidence type="ECO:0000313" key="16">
    <source>
        <dbReference type="Proteomes" id="UP000242656"/>
    </source>
</evidence>
<dbReference type="InterPro" id="IPR005467">
    <property type="entry name" value="His_kinase_dom"/>
</dbReference>
<dbReference type="InterPro" id="IPR050351">
    <property type="entry name" value="BphY/WalK/GraS-like"/>
</dbReference>
<evidence type="ECO:0000259" key="14">
    <source>
        <dbReference type="PROSITE" id="PS50109"/>
    </source>
</evidence>
<dbReference type="Pfam" id="PF02518">
    <property type="entry name" value="HATPase_c"/>
    <property type="match status" value="1"/>
</dbReference>
<dbReference type="Pfam" id="PF00512">
    <property type="entry name" value="HisKA"/>
    <property type="match status" value="1"/>
</dbReference>
<dbReference type="SMART" id="SM00387">
    <property type="entry name" value="HATPase_c"/>
    <property type="match status" value="1"/>
</dbReference>
<evidence type="ECO:0000256" key="6">
    <source>
        <dbReference type="ARBA" id="ARBA00022692"/>
    </source>
</evidence>
<evidence type="ECO:0000256" key="1">
    <source>
        <dbReference type="ARBA" id="ARBA00000085"/>
    </source>
</evidence>
<keyword evidence="9" id="KW-0067">ATP-binding</keyword>
<evidence type="ECO:0000256" key="9">
    <source>
        <dbReference type="ARBA" id="ARBA00022840"/>
    </source>
</evidence>
<dbReference type="SUPFAM" id="SSF55874">
    <property type="entry name" value="ATPase domain of HSP90 chaperone/DNA topoisomerase II/histidine kinase"/>
    <property type="match status" value="1"/>
</dbReference>
<evidence type="ECO:0000256" key="10">
    <source>
        <dbReference type="ARBA" id="ARBA00022989"/>
    </source>
</evidence>
<dbReference type="EC" id="2.7.13.3" evidence="3"/>
<dbReference type="PANTHER" id="PTHR45453">
    <property type="entry name" value="PHOSPHATE REGULON SENSOR PROTEIN PHOR"/>
    <property type="match status" value="1"/>
</dbReference>
<dbReference type="SUPFAM" id="SSF47384">
    <property type="entry name" value="Homodimeric domain of signal transducing histidine kinase"/>
    <property type="match status" value="1"/>
</dbReference>
<keyword evidence="11" id="KW-0902">Two-component regulatory system</keyword>
<dbReference type="InterPro" id="IPR036890">
    <property type="entry name" value="HATPase_C_sf"/>
</dbReference>
<dbReference type="Proteomes" id="UP000242656">
    <property type="component" value="Unassembled WGS sequence"/>
</dbReference>
<keyword evidence="6 13" id="KW-0812">Transmembrane</keyword>
<evidence type="ECO:0000256" key="2">
    <source>
        <dbReference type="ARBA" id="ARBA00004651"/>
    </source>
</evidence>
<dbReference type="InterPro" id="IPR003661">
    <property type="entry name" value="HisK_dim/P_dom"/>
</dbReference>
<dbReference type="FunFam" id="1.10.287.130:FF:000001">
    <property type="entry name" value="Two-component sensor histidine kinase"/>
    <property type="match status" value="1"/>
</dbReference>
<proteinExistence type="predicted"/>
<organism evidence="15 16">
    <name type="scientific">Bacillus cereus</name>
    <dbReference type="NCBI Taxonomy" id="1396"/>
    <lineage>
        <taxon>Bacteria</taxon>
        <taxon>Bacillati</taxon>
        <taxon>Bacillota</taxon>
        <taxon>Bacilli</taxon>
        <taxon>Bacillales</taxon>
        <taxon>Bacillaceae</taxon>
        <taxon>Bacillus</taxon>
        <taxon>Bacillus cereus group</taxon>
    </lineage>
</organism>
<comment type="caution">
    <text evidence="15">The sequence shown here is derived from an EMBL/GenBank/DDBJ whole genome shotgun (WGS) entry which is preliminary data.</text>
</comment>
<evidence type="ECO:0000256" key="13">
    <source>
        <dbReference type="SAM" id="Phobius"/>
    </source>
</evidence>
<sequence>MKNDKILSLILLQFIIITGLLFIDTSHTLKLILFIILIVITGSLFFTRLHFIQTRKSIVTKLKRAINGNLHTRLYTNNDHSLDNVIFSINELLTELEKVQVGAKKSQKARKQLLSSISHDIRTPLTSIIGYIDALKDGIAASEEEKLEYLEILSNKSNGLKQLVDEIFNMAKLDADEFPLKEEQLDFSEITRESLITFLPELSANNIELQVNIPETPSIITGDSFSLIRVISNLLKNAIHYGKPGKIIGIELLETTHDYQLLIWDKGPGIATNDLEHVFERMYRTDQSRNLSHGGSGLGLAIAKALIEKHGGEIWVESIPWKKTTFGFSIPKQTTFKKQLRND</sequence>
<dbReference type="Gene3D" id="3.30.565.10">
    <property type="entry name" value="Histidine kinase-like ATPase, C-terminal domain"/>
    <property type="match status" value="1"/>
</dbReference>
<keyword evidence="8 15" id="KW-0418">Kinase</keyword>
<keyword evidence="4" id="KW-0597">Phosphoprotein</keyword>
<reference evidence="15 16" key="1">
    <citation type="submission" date="2017-09" db="EMBL/GenBank/DDBJ databases">
        <title>Large-scale bioinformatics analysis of Bacillus genomes uncovers conserved roles of natural products in bacterial physiology.</title>
        <authorList>
            <consortium name="Agbiome Team Llc"/>
            <person name="Bleich R.M."/>
            <person name="Grubbs K.J."/>
            <person name="Santa Maria K.C."/>
            <person name="Allen S.E."/>
            <person name="Farag S."/>
            <person name="Shank E.A."/>
            <person name="Bowers A."/>
        </authorList>
    </citation>
    <scope>NUCLEOTIDE SEQUENCE [LARGE SCALE GENOMIC DNA]</scope>
    <source>
        <strain evidence="15 16">AFS083043</strain>
    </source>
</reference>
<dbReference type="GO" id="GO:0005524">
    <property type="term" value="F:ATP binding"/>
    <property type="evidence" value="ECO:0007669"/>
    <property type="project" value="UniProtKB-KW"/>
</dbReference>
<keyword evidence="7" id="KW-0547">Nucleotide-binding</keyword>
<accession>A0A2B0LKV6</accession>
<evidence type="ECO:0000256" key="4">
    <source>
        <dbReference type="ARBA" id="ARBA00022553"/>
    </source>
</evidence>
<feature type="transmembrane region" description="Helical" evidence="13">
    <location>
        <begin position="31"/>
        <end position="51"/>
    </location>
</feature>
<dbReference type="PANTHER" id="PTHR45453:SF1">
    <property type="entry name" value="PHOSPHATE REGULON SENSOR PROTEIN PHOR"/>
    <property type="match status" value="1"/>
</dbReference>
<dbReference type="GO" id="GO:0016036">
    <property type="term" value="P:cellular response to phosphate starvation"/>
    <property type="evidence" value="ECO:0007669"/>
    <property type="project" value="TreeGrafter"/>
</dbReference>
<dbReference type="PROSITE" id="PS50109">
    <property type="entry name" value="HIS_KIN"/>
    <property type="match status" value="1"/>
</dbReference>
<evidence type="ECO:0000256" key="7">
    <source>
        <dbReference type="ARBA" id="ARBA00022741"/>
    </source>
</evidence>
<evidence type="ECO:0000256" key="5">
    <source>
        <dbReference type="ARBA" id="ARBA00022679"/>
    </source>
</evidence>
<evidence type="ECO:0000313" key="15">
    <source>
        <dbReference type="EMBL" id="PFK29126.1"/>
    </source>
</evidence>
<feature type="transmembrane region" description="Helical" evidence="13">
    <location>
        <begin position="6"/>
        <end position="24"/>
    </location>
</feature>
<gene>
    <name evidence="15" type="ORF">COI93_23620</name>
</gene>
<dbReference type="AlphaFoldDB" id="A0A2B0LKV6"/>
<dbReference type="RefSeq" id="WP_098492795.1">
    <property type="nucleotide sequence ID" value="NZ_NUWN01000134.1"/>
</dbReference>
<feature type="domain" description="Histidine kinase" evidence="14">
    <location>
        <begin position="116"/>
        <end position="334"/>
    </location>
</feature>
<dbReference type="GO" id="GO:0005886">
    <property type="term" value="C:plasma membrane"/>
    <property type="evidence" value="ECO:0007669"/>
    <property type="project" value="UniProtKB-SubCell"/>
</dbReference>
<dbReference type="PRINTS" id="PR00344">
    <property type="entry name" value="BCTRLSENSOR"/>
</dbReference>
<protein>
    <recommendedName>
        <fullName evidence="3">histidine kinase</fullName>
        <ecNumber evidence="3">2.7.13.3</ecNumber>
    </recommendedName>
</protein>
<keyword evidence="5" id="KW-0808">Transferase</keyword>
<dbReference type="InterPro" id="IPR004358">
    <property type="entry name" value="Sig_transdc_His_kin-like_C"/>
</dbReference>
<dbReference type="GO" id="GO:0004721">
    <property type="term" value="F:phosphoprotein phosphatase activity"/>
    <property type="evidence" value="ECO:0007669"/>
    <property type="project" value="TreeGrafter"/>
</dbReference>
<dbReference type="InterPro" id="IPR003594">
    <property type="entry name" value="HATPase_dom"/>
</dbReference>
<dbReference type="EMBL" id="NUWN01000134">
    <property type="protein sequence ID" value="PFK29126.1"/>
    <property type="molecule type" value="Genomic_DNA"/>
</dbReference>
<name>A0A2B0LKV6_BACCE</name>
<evidence type="ECO:0000256" key="11">
    <source>
        <dbReference type="ARBA" id="ARBA00023012"/>
    </source>
</evidence>
<dbReference type="SMART" id="SM00388">
    <property type="entry name" value="HisKA"/>
    <property type="match status" value="1"/>
</dbReference>
<dbReference type="Gene3D" id="1.10.287.130">
    <property type="match status" value="1"/>
</dbReference>
<dbReference type="InterPro" id="IPR036097">
    <property type="entry name" value="HisK_dim/P_sf"/>
</dbReference>
<dbReference type="CDD" id="cd00082">
    <property type="entry name" value="HisKA"/>
    <property type="match status" value="1"/>
</dbReference>
<evidence type="ECO:0000256" key="8">
    <source>
        <dbReference type="ARBA" id="ARBA00022777"/>
    </source>
</evidence>
<keyword evidence="10 13" id="KW-1133">Transmembrane helix</keyword>
<evidence type="ECO:0000256" key="3">
    <source>
        <dbReference type="ARBA" id="ARBA00012438"/>
    </source>
</evidence>
<comment type="catalytic activity">
    <reaction evidence="1">
        <text>ATP + protein L-histidine = ADP + protein N-phospho-L-histidine.</text>
        <dbReference type="EC" id="2.7.13.3"/>
    </reaction>
</comment>
<dbReference type="GO" id="GO:0000155">
    <property type="term" value="F:phosphorelay sensor kinase activity"/>
    <property type="evidence" value="ECO:0007669"/>
    <property type="project" value="InterPro"/>
</dbReference>
<keyword evidence="12 13" id="KW-0472">Membrane</keyword>
<dbReference type="FunFam" id="3.30.565.10:FF:000006">
    <property type="entry name" value="Sensor histidine kinase WalK"/>
    <property type="match status" value="1"/>
</dbReference>
<comment type="subcellular location">
    <subcellularLocation>
        <location evidence="2">Cell membrane</location>
        <topology evidence="2">Multi-pass membrane protein</topology>
    </subcellularLocation>
</comment>